<dbReference type="EMBL" id="LR746270">
    <property type="protein sequence ID" value="CAA7399278.1"/>
    <property type="molecule type" value="Genomic_DNA"/>
</dbReference>
<accession>A0A7I8KQA7</accession>
<name>A0A7I8KQA7_SPIIN</name>
<dbReference type="Proteomes" id="UP000663760">
    <property type="component" value="Chromosome 7"/>
</dbReference>
<evidence type="ECO:0000256" key="1">
    <source>
        <dbReference type="SAM" id="Phobius"/>
    </source>
</evidence>
<feature type="transmembrane region" description="Helical" evidence="1">
    <location>
        <begin position="6"/>
        <end position="26"/>
    </location>
</feature>
<reference evidence="2" key="1">
    <citation type="submission" date="2020-02" db="EMBL/GenBank/DDBJ databases">
        <authorList>
            <person name="Scholz U."/>
            <person name="Mascher M."/>
            <person name="Fiebig A."/>
        </authorList>
    </citation>
    <scope>NUCLEOTIDE SEQUENCE</scope>
</reference>
<protein>
    <submittedName>
        <fullName evidence="2">Uncharacterized protein</fullName>
    </submittedName>
</protein>
<keyword evidence="1" id="KW-0812">Transmembrane</keyword>
<dbReference type="AlphaFoldDB" id="A0A7I8KQA7"/>
<evidence type="ECO:0000313" key="2">
    <source>
        <dbReference type="EMBL" id="CAA7399278.1"/>
    </source>
</evidence>
<gene>
    <name evidence="2" type="ORF">SI8410_07009948</name>
</gene>
<keyword evidence="3" id="KW-1185">Reference proteome</keyword>
<sequence>MSLSTVGHQSILVFQFFTQSTISIYYDACYFHKLRR</sequence>
<organism evidence="2 3">
    <name type="scientific">Spirodela intermedia</name>
    <name type="common">Intermediate duckweed</name>
    <dbReference type="NCBI Taxonomy" id="51605"/>
    <lineage>
        <taxon>Eukaryota</taxon>
        <taxon>Viridiplantae</taxon>
        <taxon>Streptophyta</taxon>
        <taxon>Embryophyta</taxon>
        <taxon>Tracheophyta</taxon>
        <taxon>Spermatophyta</taxon>
        <taxon>Magnoliopsida</taxon>
        <taxon>Liliopsida</taxon>
        <taxon>Araceae</taxon>
        <taxon>Lemnoideae</taxon>
        <taxon>Spirodela</taxon>
    </lineage>
</organism>
<keyword evidence="1" id="KW-0472">Membrane</keyword>
<keyword evidence="1" id="KW-1133">Transmembrane helix</keyword>
<proteinExistence type="predicted"/>
<evidence type="ECO:0000313" key="3">
    <source>
        <dbReference type="Proteomes" id="UP000663760"/>
    </source>
</evidence>